<dbReference type="CDD" id="cd00609">
    <property type="entry name" value="AAT_like"/>
    <property type="match status" value="1"/>
</dbReference>
<dbReference type="PANTHER" id="PTHR42858">
    <property type="entry name" value="AMINOTRANSFERASE"/>
    <property type="match status" value="1"/>
</dbReference>
<dbReference type="Proteomes" id="UP000094336">
    <property type="component" value="Unassembled WGS sequence"/>
</dbReference>
<gene>
    <name evidence="2" type="ORF">BABINDRAFT_163220</name>
</gene>
<reference evidence="3" key="1">
    <citation type="submission" date="2016-05" db="EMBL/GenBank/DDBJ databases">
        <title>Comparative genomics of biotechnologically important yeasts.</title>
        <authorList>
            <consortium name="DOE Joint Genome Institute"/>
            <person name="Riley R."/>
            <person name="Haridas S."/>
            <person name="Wolfe K.H."/>
            <person name="Lopes M.R."/>
            <person name="Hittinger C.T."/>
            <person name="Goker M."/>
            <person name="Salamov A."/>
            <person name="Wisecaver J."/>
            <person name="Long T.M."/>
            <person name="Aerts A.L."/>
            <person name="Barry K."/>
            <person name="Choi C."/>
            <person name="Clum A."/>
            <person name="Coughlan A.Y."/>
            <person name="Deshpande S."/>
            <person name="Douglass A.P."/>
            <person name="Hanson S.J."/>
            <person name="Klenk H.-P."/>
            <person name="Labutti K."/>
            <person name="Lapidus A."/>
            <person name="Lindquist E."/>
            <person name="Lipzen A."/>
            <person name="Meier-Kolthoff J.P."/>
            <person name="Ohm R.A."/>
            <person name="Otillar R.P."/>
            <person name="Pangilinan J."/>
            <person name="Peng Y."/>
            <person name="Rokas A."/>
            <person name="Rosa C.A."/>
            <person name="Scheuner C."/>
            <person name="Sibirny A.A."/>
            <person name="Slot J.C."/>
            <person name="Stielow J.B."/>
            <person name="Sun H."/>
            <person name="Kurtzman C.P."/>
            <person name="Blackwell M."/>
            <person name="Grigoriev I.V."/>
            <person name="Jeffries T.W."/>
        </authorList>
    </citation>
    <scope>NUCLEOTIDE SEQUENCE [LARGE SCALE GENOMIC DNA]</scope>
    <source>
        <strain evidence="3">NRRL Y-12698</strain>
    </source>
</reference>
<evidence type="ECO:0000313" key="2">
    <source>
        <dbReference type="EMBL" id="ODQ77833.1"/>
    </source>
</evidence>
<dbReference type="STRING" id="984486.A0A1E3QJG5"/>
<evidence type="ECO:0000313" key="3">
    <source>
        <dbReference type="Proteomes" id="UP000094336"/>
    </source>
</evidence>
<dbReference type="InterPro" id="IPR015424">
    <property type="entry name" value="PyrdxlP-dep_Trfase"/>
</dbReference>
<name>A0A1E3QJG5_9ASCO</name>
<dbReference type="OrthoDB" id="7042322at2759"/>
<accession>A0A1E3QJG5</accession>
<dbReference type="GO" id="GO:0030170">
    <property type="term" value="F:pyridoxal phosphate binding"/>
    <property type="evidence" value="ECO:0007669"/>
    <property type="project" value="InterPro"/>
</dbReference>
<dbReference type="RefSeq" id="XP_018983161.1">
    <property type="nucleotide sequence ID" value="XM_019129781.1"/>
</dbReference>
<dbReference type="Gene3D" id="3.40.640.10">
    <property type="entry name" value="Type I PLP-dependent aspartate aminotransferase-like (Major domain)"/>
    <property type="match status" value="1"/>
</dbReference>
<organism evidence="2 3">
    <name type="scientific">Babjeviella inositovora NRRL Y-12698</name>
    <dbReference type="NCBI Taxonomy" id="984486"/>
    <lineage>
        <taxon>Eukaryota</taxon>
        <taxon>Fungi</taxon>
        <taxon>Dikarya</taxon>
        <taxon>Ascomycota</taxon>
        <taxon>Saccharomycotina</taxon>
        <taxon>Pichiomycetes</taxon>
        <taxon>Serinales incertae sedis</taxon>
        <taxon>Babjeviella</taxon>
    </lineage>
</organism>
<dbReference type="InterPro" id="IPR004839">
    <property type="entry name" value="Aminotransferase_I/II_large"/>
</dbReference>
<dbReference type="Pfam" id="PF00155">
    <property type="entry name" value="Aminotran_1_2"/>
    <property type="match status" value="1"/>
</dbReference>
<dbReference type="Gene3D" id="3.90.1150.10">
    <property type="entry name" value="Aspartate Aminotransferase, domain 1"/>
    <property type="match status" value="1"/>
</dbReference>
<protein>
    <recommendedName>
        <fullName evidence="1">Aminotransferase class I/classII large domain-containing protein</fullName>
    </recommendedName>
</protein>
<dbReference type="PANTHER" id="PTHR42858:SF1">
    <property type="entry name" value="LD15494P"/>
    <property type="match status" value="1"/>
</dbReference>
<proteinExistence type="predicted"/>
<sequence length="444" mass="49133">MSINFFKGHPTADLLPSAALSAASQAVFQRFQEDPFQYENDPNNTHPLQYGTDRGNLAVRAKFAKWIDRTFTRATATDADCLNLTGGASYGIMNLLAQTTSQSYTRRVFIVSPTYFLINGTFIDAGFGGKLTAIEEQRGGVLDLAYLETQLQHYDSVSPIETTPTFSDAIPSMRDPRRANRRLYRYVMYLVPAYSNPRGGSYDLATRTRLIELARKHDVLLVCDDVYDLLSFDTPLDQPPRPLARLVELDRESMADKADYGHTVSNGTFSKLIGPGLRVGWQETVSPLLSNQLSQGGANKSGGSPAQLNTCIVGELVESGQLDEVIQTLRATYAKRAQCVFESSKFLPTGTVVEGGQGGYFVWITTPEGLDCRRVVELCKEQGVVLAGGDNFEVTGDERGWGDRSVRLSISLLSEKQIIQGMRIWGSVIRKLKEEQEEPEQKTV</sequence>
<evidence type="ECO:0000259" key="1">
    <source>
        <dbReference type="Pfam" id="PF00155"/>
    </source>
</evidence>
<dbReference type="AlphaFoldDB" id="A0A1E3QJG5"/>
<dbReference type="GeneID" id="30147634"/>
<dbReference type="GO" id="GO:0047536">
    <property type="term" value="F:2-aminoadipate transaminase activity"/>
    <property type="evidence" value="ECO:0007669"/>
    <property type="project" value="EnsemblFungi"/>
</dbReference>
<dbReference type="InterPro" id="IPR015421">
    <property type="entry name" value="PyrdxlP-dep_Trfase_major"/>
</dbReference>
<dbReference type="EMBL" id="KV454438">
    <property type="protein sequence ID" value="ODQ77833.1"/>
    <property type="molecule type" value="Genomic_DNA"/>
</dbReference>
<dbReference type="InterPro" id="IPR015422">
    <property type="entry name" value="PyrdxlP-dep_Trfase_small"/>
</dbReference>
<feature type="domain" description="Aminotransferase class I/classII large" evidence="1">
    <location>
        <begin position="49"/>
        <end position="418"/>
    </location>
</feature>
<keyword evidence="3" id="KW-1185">Reference proteome</keyword>
<dbReference type="FunFam" id="3.40.640.10:FF:000080">
    <property type="entry name" value="Aminotransferase, putative"/>
    <property type="match status" value="1"/>
</dbReference>
<dbReference type="SUPFAM" id="SSF53383">
    <property type="entry name" value="PLP-dependent transferases"/>
    <property type="match status" value="1"/>
</dbReference>